<comment type="caution">
    <text evidence="1">The sequence shown here is derived from an EMBL/GenBank/DDBJ whole genome shotgun (WGS) entry which is preliminary data.</text>
</comment>
<dbReference type="AlphaFoldDB" id="A0A7W7AE71"/>
<gene>
    <name evidence="1" type="ORF">GGR37_003696</name>
</gene>
<protein>
    <submittedName>
        <fullName evidence="1">Uncharacterized protein</fullName>
    </submittedName>
</protein>
<evidence type="ECO:0000313" key="2">
    <source>
        <dbReference type="Proteomes" id="UP000538566"/>
    </source>
</evidence>
<dbReference type="EMBL" id="JACHOA010000008">
    <property type="protein sequence ID" value="MBB4615400.1"/>
    <property type="molecule type" value="Genomic_DNA"/>
</dbReference>
<evidence type="ECO:0000313" key="1">
    <source>
        <dbReference type="EMBL" id="MBB4615400.1"/>
    </source>
</evidence>
<dbReference type="RefSeq" id="WP_144907354.1">
    <property type="nucleotide sequence ID" value="NZ_JACHOA010000008.1"/>
</dbReference>
<name>A0A7W7AE71_9SPHN</name>
<keyword evidence="2" id="KW-1185">Reference proteome</keyword>
<accession>A0A7W7AE71</accession>
<proteinExistence type="predicted"/>
<reference evidence="1 2" key="1">
    <citation type="submission" date="2020-08" db="EMBL/GenBank/DDBJ databases">
        <title>Genomic Encyclopedia of Type Strains, Phase IV (KMG-IV): sequencing the most valuable type-strain genomes for metagenomic binning, comparative biology and taxonomic classification.</title>
        <authorList>
            <person name="Goeker M."/>
        </authorList>
    </citation>
    <scope>NUCLEOTIDE SEQUENCE [LARGE SCALE GENOMIC DNA]</scope>
    <source>
        <strain evidence="1 2">DSM 17507</strain>
    </source>
</reference>
<sequence>MARPDTATSKTFTPPAMAIEAKHSDAGELMAAAYRIDHLASLLCNTWRGPARDPNGAFHYVDRMLDDGTVVARTGVFTDYLDMTYLRFEMVMDTQVCHPFVMLIEDYRPEPDCATLTGDGATLAMMLATYRDGLTKTATDLFAGRTPTPVGGVADAVLDLLDTVLEGRIPDHALSLSTGQFPNGLAYACVASGHEFSLPTTPILTASALAVIEGSVGPAAAFRVDHNHEGPTYHFDAVRQETTTFRPTSRRRRIGSLERPTSRIGREGLTQEFVAIHHAIAR</sequence>
<dbReference type="Proteomes" id="UP000538566">
    <property type="component" value="Unassembled WGS sequence"/>
</dbReference>
<organism evidence="1 2">
    <name type="scientific">Novosphingobium taihuense</name>
    <dbReference type="NCBI Taxonomy" id="260085"/>
    <lineage>
        <taxon>Bacteria</taxon>
        <taxon>Pseudomonadati</taxon>
        <taxon>Pseudomonadota</taxon>
        <taxon>Alphaproteobacteria</taxon>
        <taxon>Sphingomonadales</taxon>
        <taxon>Sphingomonadaceae</taxon>
        <taxon>Novosphingobium</taxon>
    </lineage>
</organism>